<reference evidence="4 5" key="1">
    <citation type="journal article" date="2021" name="Int. J. Syst. Evol. Microbiol.">
        <title>Reticulibacter mediterranei gen. nov., sp. nov., within the new family Reticulibacteraceae fam. nov., and Ktedonospora formicarum gen. nov., sp. nov., Ktedonobacter robiniae sp. nov., Dictyobacter formicarum sp. nov. and Dictyobacter arantiisoli sp. nov., belonging to the class Ktedonobacteria.</title>
        <authorList>
            <person name="Yabe S."/>
            <person name="Zheng Y."/>
            <person name="Wang C.M."/>
            <person name="Sakai Y."/>
            <person name="Abe K."/>
            <person name="Yokota A."/>
            <person name="Donadio S."/>
            <person name="Cavaletti L."/>
            <person name="Monciardini P."/>
        </authorList>
    </citation>
    <scope>NUCLEOTIDE SEQUENCE [LARGE SCALE GENOMIC DNA]</scope>
    <source>
        <strain evidence="4 5">SOSP1-9</strain>
    </source>
</reference>
<sequence>MGNFFAWLASIAGASPVYAEQLWDCRAGLDPSVVGNLNYYSHAEGITALTCSSDTWLVASASEDHAIHIWNVQTRYAVLIYRETVNAVLAWLPDATLSIFTSTDRVLYIWDVWTNSCVQTQKQSGGRILSSGSAS</sequence>
<dbReference type="EMBL" id="BNJJ01000016">
    <property type="protein sequence ID" value="GHO87256.1"/>
    <property type="molecule type" value="Genomic_DNA"/>
</dbReference>
<evidence type="ECO:0000313" key="4">
    <source>
        <dbReference type="EMBL" id="GHO87256.1"/>
    </source>
</evidence>
<dbReference type="RefSeq" id="WP_201364827.1">
    <property type="nucleotide sequence ID" value="NZ_BNJJ01000016.1"/>
</dbReference>
<keyword evidence="5" id="KW-1185">Reference proteome</keyword>
<feature type="repeat" description="WD" evidence="3">
    <location>
        <begin position="39"/>
        <end position="80"/>
    </location>
</feature>
<comment type="caution">
    <text evidence="4">The sequence shown here is derived from an EMBL/GenBank/DDBJ whole genome shotgun (WGS) entry which is preliminary data.</text>
</comment>
<dbReference type="PROSITE" id="PS50082">
    <property type="entry name" value="WD_REPEATS_2"/>
    <property type="match status" value="1"/>
</dbReference>
<organism evidence="4 5">
    <name type="scientific">Dictyobacter formicarum</name>
    <dbReference type="NCBI Taxonomy" id="2778368"/>
    <lineage>
        <taxon>Bacteria</taxon>
        <taxon>Bacillati</taxon>
        <taxon>Chloroflexota</taxon>
        <taxon>Ktedonobacteria</taxon>
        <taxon>Ktedonobacterales</taxon>
        <taxon>Dictyobacteraceae</taxon>
        <taxon>Dictyobacter</taxon>
    </lineage>
</organism>
<dbReference type="PROSITE" id="PS00678">
    <property type="entry name" value="WD_REPEATS_1"/>
    <property type="match status" value="1"/>
</dbReference>
<evidence type="ECO:0000313" key="5">
    <source>
        <dbReference type="Proteomes" id="UP000635565"/>
    </source>
</evidence>
<accession>A0ABQ3VQ82</accession>
<dbReference type="SUPFAM" id="SSF50978">
    <property type="entry name" value="WD40 repeat-like"/>
    <property type="match status" value="1"/>
</dbReference>
<proteinExistence type="predicted"/>
<dbReference type="InterPro" id="IPR019775">
    <property type="entry name" value="WD40_repeat_CS"/>
</dbReference>
<dbReference type="Proteomes" id="UP000635565">
    <property type="component" value="Unassembled WGS sequence"/>
</dbReference>
<dbReference type="InterPro" id="IPR036322">
    <property type="entry name" value="WD40_repeat_dom_sf"/>
</dbReference>
<evidence type="ECO:0000256" key="3">
    <source>
        <dbReference type="PROSITE-ProRule" id="PRU00221"/>
    </source>
</evidence>
<keyword evidence="1 3" id="KW-0853">WD repeat</keyword>
<evidence type="ECO:0000256" key="2">
    <source>
        <dbReference type="ARBA" id="ARBA00022737"/>
    </source>
</evidence>
<dbReference type="InterPro" id="IPR015943">
    <property type="entry name" value="WD40/YVTN_repeat-like_dom_sf"/>
</dbReference>
<dbReference type="PROSITE" id="PS50294">
    <property type="entry name" value="WD_REPEATS_REGION"/>
    <property type="match status" value="1"/>
</dbReference>
<dbReference type="InterPro" id="IPR001680">
    <property type="entry name" value="WD40_rpt"/>
</dbReference>
<gene>
    <name evidence="4" type="ORF">KSZ_52620</name>
</gene>
<dbReference type="SMART" id="SM00320">
    <property type="entry name" value="WD40"/>
    <property type="match status" value="2"/>
</dbReference>
<evidence type="ECO:0000256" key="1">
    <source>
        <dbReference type="ARBA" id="ARBA00022574"/>
    </source>
</evidence>
<dbReference type="Gene3D" id="2.130.10.10">
    <property type="entry name" value="YVTN repeat-like/Quinoprotein amine dehydrogenase"/>
    <property type="match status" value="1"/>
</dbReference>
<protein>
    <recommendedName>
        <fullName evidence="6">Anaphase-promoting complex subunit 4 WD40 domain-containing protein</fullName>
    </recommendedName>
</protein>
<name>A0ABQ3VQ82_9CHLR</name>
<keyword evidence="2" id="KW-0677">Repeat</keyword>
<evidence type="ECO:0008006" key="6">
    <source>
        <dbReference type="Google" id="ProtNLM"/>
    </source>
</evidence>
<dbReference type="Pfam" id="PF00400">
    <property type="entry name" value="WD40"/>
    <property type="match status" value="1"/>
</dbReference>